<feature type="domain" description="Methyltransferase type 11" evidence="1">
    <location>
        <begin position="56"/>
        <end position="150"/>
    </location>
</feature>
<evidence type="ECO:0000259" key="1">
    <source>
        <dbReference type="Pfam" id="PF08241"/>
    </source>
</evidence>
<dbReference type="CDD" id="cd02440">
    <property type="entry name" value="AdoMet_MTases"/>
    <property type="match status" value="1"/>
</dbReference>
<comment type="caution">
    <text evidence="2">The sequence shown here is derived from an EMBL/GenBank/DDBJ whole genome shotgun (WGS) entry which is preliminary data.</text>
</comment>
<dbReference type="Proteomes" id="UP001157134">
    <property type="component" value="Unassembled WGS sequence"/>
</dbReference>
<protein>
    <recommendedName>
        <fullName evidence="1">Methyltransferase type 11 domain-containing protein</fullName>
    </recommendedName>
</protein>
<dbReference type="InterPro" id="IPR029063">
    <property type="entry name" value="SAM-dependent_MTases_sf"/>
</dbReference>
<dbReference type="EMBL" id="BSSV01000001">
    <property type="protein sequence ID" value="GLX84657.1"/>
    <property type="molecule type" value="Genomic_DNA"/>
</dbReference>
<dbReference type="RefSeq" id="WP_284296251.1">
    <property type="nucleotide sequence ID" value="NZ_BSSV01000001.1"/>
</dbReference>
<name>A0ABQ6H951_9GAMM</name>
<dbReference type="PANTHER" id="PTHR43591:SF110">
    <property type="entry name" value="RHODANESE DOMAIN-CONTAINING PROTEIN"/>
    <property type="match status" value="1"/>
</dbReference>
<evidence type="ECO:0000313" key="2">
    <source>
        <dbReference type="EMBL" id="GLX84657.1"/>
    </source>
</evidence>
<dbReference type="Pfam" id="PF08241">
    <property type="entry name" value="Methyltransf_11"/>
    <property type="match status" value="1"/>
</dbReference>
<evidence type="ECO:0000313" key="3">
    <source>
        <dbReference type="Proteomes" id="UP001157134"/>
    </source>
</evidence>
<dbReference type="PANTHER" id="PTHR43591">
    <property type="entry name" value="METHYLTRANSFERASE"/>
    <property type="match status" value="1"/>
</dbReference>
<sequence length="226" mass="25510">MTSFEAKKSEWHEQALASDDLKAQVGRPFDDEAWQGLVDDIKVKLSLTEGSTYSFLDIGCGNGLLLSQLSNYTSDISGIDYAQAMVTEARKLIPSGNFEQGEAANLPFDENTSERTLCYSIFHYFPEQSYAISAIEEMIRVTKPGGIILIGDLLDATFEQEIKSNSDLAIEANLPLIHRYSQWTFYTLDNILEHFSGHEKVTKIEKLAQPTSFPLSHYRKDIKIWL</sequence>
<gene>
    <name evidence="2" type="ORF">tloyanaT_09090</name>
</gene>
<dbReference type="InterPro" id="IPR013216">
    <property type="entry name" value="Methyltransf_11"/>
</dbReference>
<keyword evidence="3" id="KW-1185">Reference proteome</keyword>
<reference evidence="2 3" key="1">
    <citation type="submission" date="2023-03" db="EMBL/GenBank/DDBJ databases">
        <title>Thalassotalea loyana LMG 22536T draft genome sequence.</title>
        <authorList>
            <person name="Sawabe T."/>
        </authorList>
    </citation>
    <scope>NUCLEOTIDE SEQUENCE [LARGE SCALE GENOMIC DNA]</scope>
    <source>
        <strain evidence="2 3">LMG 22536</strain>
    </source>
</reference>
<accession>A0ABQ6H951</accession>
<dbReference type="Gene3D" id="3.40.50.150">
    <property type="entry name" value="Vaccinia Virus protein VP39"/>
    <property type="match status" value="1"/>
</dbReference>
<organism evidence="2 3">
    <name type="scientific">Thalassotalea loyana</name>
    <dbReference type="NCBI Taxonomy" id="280483"/>
    <lineage>
        <taxon>Bacteria</taxon>
        <taxon>Pseudomonadati</taxon>
        <taxon>Pseudomonadota</taxon>
        <taxon>Gammaproteobacteria</taxon>
        <taxon>Alteromonadales</taxon>
        <taxon>Colwelliaceae</taxon>
        <taxon>Thalassotalea</taxon>
    </lineage>
</organism>
<dbReference type="SUPFAM" id="SSF53335">
    <property type="entry name" value="S-adenosyl-L-methionine-dependent methyltransferases"/>
    <property type="match status" value="1"/>
</dbReference>
<proteinExistence type="predicted"/>